<evidence type="ECO:0000313" key="1">
    <source>
        <dbReference type="EMBL" id="MPM76836.1"/>
    </source>
</evidence>
<protein>
    <submittedName>
        <fullName evidence="1">Uncharacterized protein</fullName>
    </submittedName>
</protein>
<accession>A0A645CIR0</accession>
<dbReference type="EMBL" id="VSSQ01027535">
    <property type="protein sequence ID" value="MPM76836.1"/>
    <property type="molecule type" value="Genomic_DNA"/>
</dbReference>
<organism evidence="1">
    <name type="scientific">bioreactor metagenome</name>
    <dbReference type="NCBI Taxonomy" id="1076179"/>
    <lineage>
        <taxon>unclassified sequences</taxon>
        <taxon>metagenomes</taxon>
        <taxon>ecological metagenomes</taxon>
    </lineage>
</organism>
<reference evidence="1" key="1">
    <citation type="submission" date="2019-08" db="EMBL/GenBank/DDBJ databases">
        <authorList>
            <person name="Kucharzyk K."/>
            <person name="Murdoch R.W."/>
            <person name="Higgins S."/>
            <person name="Loffler F."/>
        </authorList>
    </citation>
    <scope>NUCLEOTIDE SEQUENCE</scope>
</reference>
<sequence length="425" mass="46119">MPVEAAYPVGEARVEQVFHVEHGALRPGQDDGVERGGLGGGGEFDDLDVGFKAKCLDVGVVGDARKFDDADAEFFPGLTVSAPRPVDAHDVFALDDDVGEPGHDADDFDAGLFFGERHRVLEEREVAAEFVEDDPLDAAAVAAEQFKGADDGGDRAAAVDVRDEQHGDVGLVRDAHVDDLRGVQVDLRRASRSLADHHLVFFVDEGERLAQGFEPFAHREGAVVVFIAGGVEYFAHQHDLRGGVFARLEQYRVHVGPRFDARRLGLHSLRASHFEAVGGDAGVVGHVLRFEGADGVSHIGEYAAERGGDEALARVARGPLYHDAGAVFHNSHLGCCFGQPFPVSLIFYPAPRGQSVVVVVLYLFHLGDEVGPFDKFRGSAASRQHEFRLFAPRVEEGERLFPGDAAVPHRRHYFVEDQKVGVSPL</sequence>
<gene>
    <name evidence="1" type="ORF">SDC9_123835</name>
</gene>
<dbReference type="AlphaFoldDB" id="A0A645CIR0"/>
<proteinExistence type="predicted"/>
<comment type="caution">
    <text evidence="1">The sequence shown here is derived from an EMBL/GenBank/DDBJ whole genome shotgun (WGS) entry which is preliminary data.</text>
</comment>
<name>A0A645CIR0_9ZZZZ</name>